<dbReference type="HOGENOM" id="CLU_2982702_0_0_1"/>
<organism evidence="1 2">
    <name type="scientific">Setaria italica</name>
    <name type="common">Foxtail millet</name>
    <name type="synonym">Panicum italicum</name>
    <dbReference type="NCBI Taxonomy" id="4555"/>
    <lineage>
        <taxon>Eukaryota</taxon>
        <taxon>Viridiplantae</taxon>
        <taxon>Streptophyta</taxon>
        <taxon>Embryophyta</taxon>
        <taxon>Tracheophyta</taxon>
        <taxon>Spermatophyta</taxon>
        <taxon>Magnoliopsida</taxon>
        <taxon>Liliopsida</taxon>
        <taxon>Poales</taxon>
        <taxon>Poaceae</taxon>
        <taxon>PACMAD clade</taxon>
        <taxon>Panicoideae</taxon>
        <taxon>Panicodae</taxon>
        <taxon>Paniceae</taxon>
        <taxon>Cenchrinae</taxon>
        <taxon>Setaria</taxon>
    </lineage>
</organism>
<keyword evidence="2" id="KW-1185">Reference proteome</keyword>
<reference evidence="2" key="1">
    <citation type="journal article" date="2012" name="Nat. Biotechnol.">
        <title>Reference genome sequence of the model plant Setaria.</title>
        <authorList>
            <person name="Bennetzen J.L."/>
            <person name="Schmutz J."/>
            <person name="Wang H."/>
            <person name="Percifield R."/>
            <person name="Hawkins J."/>
            <person name="Pontaroli A.C."/>
            <person name="Estep M."/>
            <person name="Feng L."/>
            <person name="Vaughn J.N."/>
            <person name="Grimwood J."/>
            <person name="Jenkins J."/>
            <person name="Barry K."/>
            <person name="Lindquist E."/>
            <person name="Hellsten U."/>
            <person name="Deshpande S."/>
            <person name="Wang X."/>
            <person name="Wu X."/>
            <person name="Mitros T."/>
            <person name="Triplett J."/>
            <person name="Yang X."/>
            <person name="Ye C.Y."/>
            <person name="Mauro-Herrera M."/>
            <person name="Wang L."/>
            <person name="Li P."/>
            <person name="Sharma M."/>
            <person name="Sharma R."/>
            <person name="Ronald P.C."/>
            <person name="Panaud O."/>
            <person name="Kellogg E.A."/>
            <person name="Brutnell T.P."/>
            <person name="Doust A.N."/>
            <person name="Tuskan G.A."/>
            <person name="Rokhsar D."/>
            <person name="Devos K.M."/>
        </authorList>
    </citation>
    <scope>NUCLEOTIDE SEQUENCE [LARGE SCALE GENOMIC DNA]</scope>
    <source>
        <strain evidence="2">cv. Yugu1</strain>
    </source>
</reference>
<accession>K3YKQ6</accession>
<name>K3YKQ6_SETIT</name>
<dbReference type="Gramene" id="KQL01104">
    <property type="protein sequence ID" value="KQL01104"/>
    <property type="gene ID" value="SETIT_014825mg"/>
</dbReference>
<proteinExistence type="predicted"/>
<dbReference type="Proteomes" id="UP000004995">
    <property type="component" value="Unassembled WGS sequence"/>
</dbReference>
<dbReference type="AlphaFoldDB" id="K3YKQ6"/>
<protein>
    <submittedName>
        <fullName evidence="1">Uncharacterized protein</fullName>
    </submittedName>
</protein>
<dbReference type="InParanoid" id="K3YKQ6"/>
<evidence type="ECO:0000313" key="2">
    <source>
        <dbReference type="Proteomes" id="UP000004995"/>
    </source>
</evidence>
<reference evidence="1" key="2">
    <citation type="submission" date="2018-08" db="UniProtKB">
        <authorList>
            <consortium name="EnsemblPlants"/>
        </authorList>
    </citation>
    <scope>IDENTIFICATION</scope>
    <source>
        <strain evidence="1">Yugu1</strain>
    </source>
</reference>
<dbReference type="EMBL" id="AGNK02003609">
    <property type="status" value="NOT_ANNOTATED_CDS"/>
    <property type="molecule type" value="Genomic_DNA"/>
</dbReference>
<sequence>MLLKIVLKYILHFQLQLTASPRLPFGLSHCSALSKKFHLVVTQKIIFCNFINLMKCTK</sequence>
<evidence type="ECO:0000313" key="1">
    <source>
        <dbReference type="EnsemblPlants" id="KQL01104"/>
    </source>
</evidence>
<dbReference type="EnsemblPlants" id="KQL01104">
    <property type="protein sequence ID" value="KQL01104"/>
    <property type="gene ID" value="SETIT_014825mg"/>
</dbReference>